<evidence type="ECO:0000313" key="1">
    <source>
        <dbReference type="EMBL" id="CAH0378320.1"/>
    </source>
</evidence>
<dbReference type="AlphaFoldDB" id="A0A8J2SVQ8"/>
<dbReference type="SUPFAM" id="SSF48452">
    <property type="entry name" value="TPR-like"/>
    <property type="match status" value="1"/>
</dbReference>
<dbReference type="Gene3D" id="1.25.40.10">
    <property type="entry name" value="Tetratricopeptide repeat domain"/>
    <property type="match status" value="1"/>
</dbReference>
<proteinExistence type="predicted"/>
<dbReference type="OrthoDB" id="5986190at2759"/>
<reference evidence="1" key="1">
    <citation type="submission" date="2021-11" db="EMBL/GenBank/DDBJ databases">
        <authorList>
            <consortium name="Genoscope - CEA"/>
            <person name="William W."/>
        </authorList>
    </citation>
    <scope>NUCLEOTIDE SEQUENCE</scope>
</reference>
<evidence type="ECO:0000313" key="2">
    <source>
        <dbReference type="Proteomes" id="UP000789595"/>
    </source>
</evidence>
<accession>A0A8J2SVQ8</accession>
<name>A0A8J2SVQ8_9STRA</name>
<protein>
    <submittedName>
        <fullName evidence="1">Uncharacterized protein</fullName>
    </submittedName>
</protein>
<dbReference type="Proteomes" id="UP000789595">
    <property type="component" value="Unassembled WGS sequence"/>
</dbReference>
<dbReference type="EMBL" id="CAKKNE010000005">
    <property type="protein sequence ID" value="CAH0378320.1"/>
    <property type="molecule type" value="Genomic_DNA"/>
</dbReference>
<keyword evidence="2" id="KW-1185">Reference proteome</keyword>
<gene>
    <name evidence="1" type="ORF">PECAL_5P28310</name>
</gene>
<organism evidence="1 2">
    <name type="scientific">Pelagomonas calceolata</name>
    <dbReference type="NCBI Taxonomy" id="35677"/>
    <lineage>
        <taxon>Eukaryota</taxon>
        <taxon>Sar</taxon>
        <taxon>Stramenopiles</taxon>
        <taxon>Ochrophyta</taxon>
        <taxon>Pelagophyceae</taxon>
        <taxon>Pelagomonadales</taxon>
        <taxon>Pelagomonadaceae</taxon>
        <taxon>Pelagomonas</taxon>
    </lineage>
</organism>
<dbReference type="Pfam" id="PF13374">
    <property type="entry name" value="TPR_10"/>
    <property type="match status" value="2"/>
</dbReference>
<sequence length="279" mass="30988">MCACRGTAGFAHVSCLAEQAKILFAEAEDNNLGAKALQARWDRWDRCSLCKQHYHRAVACALGWACWKTYVGRPETNEPRMNAMKRLGNGLSDGYHHADALSVQEAELSLLRRLGAPADVILLVQSNLAITYTVLGQQAEALRIERDVYSGTIKLNGENHHDTLQTANNYASSLMNLKRFEEARSLLREKVPVARRVLGESHELTLKMRSVYACTLYKDNGATLDDIHEAVTTLEDAERIARRVMGGANPITSVLETLLRQARARAALRAREETPSSEA</sequence>
<comment type="caution">
    <text evidence="1">The sequence shown here is derived from an EMBL/GenBank/DDBJ whole genome shotgun (WGS) entry which is preliminary data.</text>
</comment>
<dbReference type="InterPro" id="IPR011990">
    <property type="entry name" value="TPR-like_helical_dom_sf"/>
</dbReference>